<accession>D6Z281</accession>
<proteinExistence type="predicted"/>
<organism evidence="2 3">
    <name type="scientific">Desulfurivibrio alkaliphilus (strain DSM 19089 / UNIQEM U267 / AHT2)</name>
    <dbReference type="NCBI Taxonomy" id="589865"/>
    <lineage>
        <taxon>Bacteria</taxon>
        <taxon>Pseudomonadati</taxon>
        <taxon>Thermodesulfobacteriota</taxon>
        <taxon>Desulfobulbia</taxon>
        <taxon>Desulfobulbales</taxon>
        <taxon>Desulfobulbaceae</taxon>
        <taxon>Desulfurivibrio</taxon>
    </lineage>
</organism>
<keyword evidence="1" id="KW-1133">Transmembrane helix</keyword>
<evidence type="ECO:0000256" key="1">
    <source>
        <dbReference type="SAM" id="Phobius"/>
    </source>
</evidence>
<dbReference type="InParanoid" id="D6Z281"/>
<evidence type="ECO:0000313" key="3">
    <source>
        <dbReference type="Proteomes" id="UP000001508"/>
    </source>
</evidence>
<feature type="transmembrane region" description="Helical" evidence="1">
    <location>
        <begin position="54"/>
        <end position="70"/>
    </location>
</feature>
<feature type="transmembrane region" description="Helical" evidence="1">
    <location>
        <begin position="76"/>
        <end position="100"/>
    </location>
</feature>
<evidence type="ECO:0000313" key="2">
    <source>
        <dbReference type="EMBL" id="ADH85656.1"/>
    </source>
</evidence>
<feature type="transmembrane region" description="Helical" evidence="1">
    <location>
        <begin position="109"/>
        <end position="127"/>
    </location>
</feature>
<dbReference type="OrthoDB" id="5519599at2"/>
<keyword evidence="3" id="KW-1185">Reference proteome</keyword>
<dbReference type="RefSeq" id="WP_013163186.1">
    <property type="nucleotide sequence ID" value="NC_014216.1"/>
</dbReference>
<dbReference type="KEGG" id="dak:DaAHT2_0953"/>
<name>D6Z281_DESAT</name>
<keyword evidence="1" id="KW-0472">Membrane</keyword>
<dbReference type="AlphaFoldDB" id="D6Z281"/>
<gene>
    <name evidence="2" type="ordered locus">DaAHT2_0953</name>
</gene>
<dbReference type="STRING" id="589865.DaAHT2_0953"/>
<feature type="transmembrane region" description="Helical" evidence="1">
    <location>
        <begin position="133"/>
        <end position="152"/>
    </location>
</feature>
<sequence length="162" mass="19176">MKIQQQSLEERIEEALLSGQSRRQIIERFKDEEDPQKLLFHVNNISHPAIRGRYVYLNLLLGLILLFVTSKKLLTIVQFGAIDLFFFMSLVPVVINFYLLREILRFRRIGYHFLLVLAPLSLLLPENRLYPEFPLIIIMTALTGFLFLKMFPRRELIKTLEK</sequence>
<dbReference type="Proteomes" id="UP000001508">
    <property type="component" value="Chromosome"/>
</dbReference>
<dbReference type="HOGENOM" id="CLU_1632714_0_0_7"/>
<protein>
    <submittedName>
        <fullName evidence="2">Uncharacterized protein</fullName>
    </submittedName>
</protein>
<reference evidence="3" key="1">
    <citation type="submission" date="2010-02" db="EMBL/GenBank/DDBJ databases">
        <title>Complete sequence of Desulfurivibrio alkaliphilus AHT2.</title>
        <authorList>
            <consortium name="US DOE Joint Genome Institute"/>
            <person name="Pitluck S."/>
            <person name="Chertkov O."/>
            <person name="Detter J.C."/>
            <person name="Han C."/>
            <person name="Tapia R."/>
            <person name="Larimer F."/>
            <person name="Land M."/>
            <person name="Hauser L."/>
            <person name="Kyrpides N."/>
            <person name="Mikhailova N."/>
            <person name="Sorokin D.Y."/>
            <person name="Muyzer G."/>
            <person name="Woyke T."/>
        </authorList>
    </citation>
    <scope>NUCLEOTIDE SEQUENCE [LARGE SCALE GENOMIC DNA]</scope>
    <source>
        <strain evidence="3">DSM 19089 / UNIQEM U267 / AHT2</strain>
    </source>
</reference>
<keyword evidence="1" id="KW-0812">Transmembrane</keyword>
<dbReference type="EMBL" id="CP001940">
    <property type="protein sequence ID" value="ADH85656.1"/>
    <property type="molecule type" value="Genomic_DNA"/>
</dbReference>